<evidence type="ECO:0000256" key="6">
    <source>
        <dbReference type="ARBA" id="ARBA00035188"/>
    </source>
</evidence>
<keyword evidence="9" id="KW-1185">Reference proteome</keyword>
<keyword evidence="3" id="KW-0689">Ribosomal protein</keyword>
<dbReference type="SMART" id="SM00916">
    <property type="entry name" value="L51_S25_CI-B8"/>
    <property type="match status" value="1"/>
</dbReference>
<dbReference type="InterPro" id="IPR039927">
    <property type="entry name" value="Ribosomal_mL43"/>
</dbReference>
<evidence type="ECO:0000256" key="4">
    <source>
        <dbReference type="ARBA" id="ARBA00023128"/>
    </source>
</evidence>
<dbReference type="InterPro" id="IPR007741">
    <property type="entry name" value="Ribosomal_mL43/mS25/NADH_DH"/>
</dbReference>
<dbReference type="PANTHER" id="PTHR21396">
    <property type="entry name" value="39S RIBOSOMAL PROTEIN L43"/>
    <property type="match status" value="1"/>
</dbReference>
<dbReference type="GO" id="GO:0003735">
    <property type="term" value="F:structural constituent of ribosome"/>
    <property type="evidence" value="ECO:0007669"/>
    <property type="project" value="InterPro"/>
</dbReference>
<proteinExistence type="inferred from homology"/>
<evidence type="ECO:0000256" key="2">
    <source>
        <dbReference type="ARBA" id="ARBA00006073"/>
    </source>
</evidence>
<evidence type="ECO:0000256" key="3">
    <source>
        <dbReference type="ARBA" id="ARBA00022980"/>
    </source>
</evidence>
<evidence type="ECO:0000313" key="9">
    <source>
        <dbReference type="Proteomes" id="UP001187531"/>
    </source>
</evidence>
<keyword evidence="4" id="KW-0496">Mitochondrion</keyword>
<dbReference type="GO" id="GO:0005762">
    <property type="term" value="C:mitochondrial large ribosomal subunit"/>
    <property type="evidence" value="ECO:0007669"/>
    <property type="project" value="TreeGrafter"/>
</dbReference>
<dbReference type="Gene3D" id="3.40.30.10">
    <property type="entry name" value="Glutaredoxin"/>
    <property type="match status" value="1"/>
</dbReference>
<comment type="subcellular location">
    <subcellularLocation>
        <location evidence="1">Mitochondrion</location>
    </subcellularLocation>
</comment>
<comment type="caution">
    <text evidence="8">The sequence shown here is derived from an EMBL/GenBank/DDBJ whole genome shotgun (WGS) entry which is preliminary data.</text>
</comment>
<accession>A0AA88L0P4</accession>
<dbReference type="Pfam" id="PF05047">
    <property type="entry name" value="L51_S25_CI-B8"/>
    <property type="match status" value="1"/>
</dbReference>
<dbReference type="Proteomes" id="UP001187531">
    <property type="component" value="Unassembled WGS sequence"/>
</dbReference>
<dbReference type="SUPFAM" id="SSF52833">
    <property type="entry name" value="Thioredoxin-like"/>
    <property type="match status" value="1"/>
</dbReference>
<organism evidence="8 9">
    <name type="scientific">Artemia franciscana</name>
    <name type="common">Brine shrimp</name>
    <name type="synonym">Artemia sanfranciscana</name>
    <dbReference type="NCBI Taxonomy" id="6661"/>
    <lineage>
        <taxon>Eukaryota</taxon>
        <taxon>Metazoa</taxon>
        <taxon>Ecdysozoa</taxon>
        <taxon>Arthropoda</taxon>
        <taxon>Crustacea</taxon>
        <taxon>Branchiopoda</taxon>
        <taxon>Anostraca</taxon>
        <taxon>Artemiidae</taxon>
        <taxon>Artemia</taxon>
    </lineage>
</organism>
<feature type="domain" description="Ribosomal protein/NADH dehydrogenase" evidence="7">
    <location>
        <begin position="37"/>
        <end position="110"/>
    </location>
</feature>
<dbReference type="EMBL" id="JAVRJZ010000015">
    <property type="protein sequence ID" value="KAK2712107.1"/>
    <property type="molecule type" value="Genomic_DNA"/>
</dbReference>
<evidence type="ECO:0000313" key="8">
    <source>
        <dbReference type="EMBL" id="KAK2712107.1"/>
    </source>
</evidence>
<dbReference type="GO" id="GO:0032543">
    <property type="term" value="P:mitochondrial translation"/>
    <property type="evidence" value="ECO:0007669"/>
    <property type="project" value="InterPro"/>
</dbReference>
<gene>
    <name evidence="8" type="ORF">QYM36_010960</name>
</gene>
<reference evidence="8" key="1">
    <citation type="submission" date="2023-07" db="EMBL/GenBank/DDBJ databases">
        <title>Chromosome-level genome assembly of Artemia franciscana.</title>
        <authorList>
            <person name="Jo E."/>
        </authorList>
    </citation>
    <scope>NUCLEOTIDE SEQUENCE</scope>
    <source>
        <tissue evidence="8">Whole body</tissue>
    </source>
</reference>
<name>A0AA88L0P4_ARTSF</name>
<evidence type="ECO:0000256" key="5">
    <source>
        <dbReference type="ARBA" id="ARBA00023274"/>
    </source>
</evidence>
<keyword evidence="5" id="KW-0687">Ribonucleoprotein</keyword>
<comment type="similarity">
    <text evidence="2">Belongs to the mitochondrion-specific ribosomal protein mL43 family.</text>
</comment>
<sequence length="185" mass="21205">MSSSHLFLKSGFLHSTLGNGIGRYVCQLQRLTFKFCKSTGPSKGVRDFIQSDLLDYAKNNPGVVVYLKPRRHRSPRVIAEYLNGHRELISLDDFSKEDVYRWSEYLRMREGMPPMRFIKPQRTDNPSIQGPWTPFTHEAPEINLAKIPSEELGRAHNLPPTATEIILEMQENAKQIDSNPSETSF</sequence>
<protein>
    <recommendedName>
        <fullName evidence="6">Large ribosomal subunit protein mL43</fullName>
    </recommendedName>
</protein>
<dbReference type="PANTHER" id="PTHR21396:SF2">
    <property type="entry name" value="LARGE RIBOSOMAL SUBUNIT PROTEIN ML43"/>
    <property type="match status" value="1"/>
</dbReference>
<evidence type="ECO:0000256" key="1">
    <source>
        <dbReference type="ARBA" id="ARBA00004173"/>
    </source>
</evidence>
<evidence type="ECO:0000259" key="7">
    <source>
        <dbReference type="SMART" id="SM00916"/>
    </source>
</evidence>
<dbReference type="AlphaFoldDB" id="A0AA88L0P4"/>
<dbReference type="InterPro" id="IPR036249">
    <property type="entry name" value="Thioredoxin-like_sf"/>
</dbReference>